<dbReference type="GO" id="GO:0003700">
    <property type="term" value="F:DNA-binding transcription factor activity"/>
    <property type="evidence" value="ECO:0007669"/>
    <property type="project" value="InterPro"/>
</dbReference>
<dbReference type="Proteomes" id="UP000002212">
    <property type="component" value="Chromosome"/>
</dbReference>
<dbReference type="GO" id="GO:0000976">
    <property type="term" value="F:transcription cis-regulatory region binding"/>
    <property type="evidence" value="ECO:0007669"/>
    <property type="project" value="TreeGrafter"/>
</dbReference>
<dbReference type="AlphaFoldDB" id="C1B884"/>
<reference evidence="5 6" key="1">
    <citation type="submission" date="2009-03" db="EMBL/GenBank/DDBJ databases">
        <title>Comparison of the complete genome sequences of Rhodococcus erythropolis PR4 and Rhodococcus opacus B4.</title>
        <authorList>
            <person name="Takarada H."/>
            <person name="Sekine M."/>
            <person name="Hosoyama A."/>
            <person name="Yamada R."/>
            <person name="Fujisawa T."/>
            <person name="Omata S."/>
            <person name="Shimizu A."/>
            <person name="Tsukatani N."/>
            <person name="Tanikawa S."/>
            <person name="Fujita N."/>
            <person name="Harayama S."/>
        </authorList>
    </citation>
    <scope>NUCLEOTIDE SEQUENCE [LARGE SCALE GENOMIC DNA]</scope>
    <source>
        <strain evidence="5 6">B4</strain>
    </source>
</reference>
<dbReference type="GO" id="GO:0005829">
    <property type="term" value="C:cytosol"/>
    <property type="evidence" value="ECO:0007669"/>
    <property type="project" value="TreeGrafter"/>
</dbReference>
<accession>C1B884</accession>
<name>C1B884_RHOOB</name>
<feature type="domain" description="HTH araC/xylS-type" evidence="4">
    <location>
        <begin position="251"/>
        <end position="349"/>
    </location>
</feature>
<dbReference type="PANTHER" id="PTHR47894:SF4">
    <property type="entry name" value="HTH-TYPE TRANSCRIPTIONAL REGULATOR GADX"/>
    <property type="match status" value="1"/>
</dbReference>
<sequence length="355" mass="39174">MLILTGQAAYHFGTGEGGGMKPLARYAALNGYVELCRSLGLEPAPMLRAAGLDPSGLGLQDRWIPAAAIARLLEQSADGSGYGDFGVRLAERRQFSNLGPLSLVVREEPDVRSALRVLTRYEHTYNEALRTRMSEHGGLVTLRVELDVGEATEVRQSVELAIGVLHRLLRGFLGGGWKPLAVCFPHPAPEDTATHRRLFGPVLNFDHEFAGIVLEAGDLNAPNKMSDPLLRPYTQQLLESWEPSDDVTIVSRVRELIELLLPTGRCSVEQVARSLGVDRRTVHRRLAESGETFSTVLDGTRTELAERMVANPRLNLTEIADMLAFSAPSNFSRWFRGRFGVSPSVWRAQQAELRP</sequence>
<dbReference type="InterPro" id="IPR032687">
    <property type="entry name" value="AraC-type_N"/>
</dbReference>
<evidence type="ECO:0000313" key="5">
    <source>
        <dbReference type="EMBL" id="BAH51887.1"/>
    </source>
</evidence>
<dbReference type="EMBL" id="AP011115">
    <property type="protein sequence ID" value="BAH51887.1"/>
    <property type="molecule type" value="Genomic_DNA"/>
</dbReference>
<dbReference type="SUPFAM" id="SSF46689">
    <property type="entry name" value="Homeodomain-like"/>
    <property type="match status" value="1"/>
</dbReference>
<dbReference type="InterPro" id="IPR018060">
    <property type="entry name" value="HTH_AraC"/>
</dbReference>
<evidence type="ECO:0000256" key="1">
    <source>
        <dbReference type="ARBA" id="ARBA00023015"/>
    </source>
</evidence>
<proteinExistence type="predicted"/>
<evidence type="ECO:0000256" key="2">
    <source>
        <dbReference type="ARBA" id="ARBA00023125"/>
    </source>
</evidence>
<dbReference type="PATRIC" id="fig|632772.20.peg.3822"/>
<keyword evidence="3" id="KW-0804">Transcription</keyword>
<gene>
    <name evidence="5" type="ordered locus">ROP_36400</name>
</gene>
<dbReference type="STRING" id="632772.ROP_36400"/>
<evidence type="ECO:0000256" key="3">
    <source>
        <dbReference type="ARBA" id="ARBA00023163"/>
    </source>
</evidence>
<dbReference type="KEGG" id="rop:ROP_36400"/>
<dbReference type="Gene3D" id="1.10.10.60">
    <property type="entry name" value="Homeodomain-like"/>
    <property type="match status" value="1"/>
</dbReference>
<dbReference type="InterPro" id="IPR009057">
    <property type="entry name" value="Homeodomain-like_sf"/>
</dbReference>
<protein>
    <submittedName>
        <fullName evidence="5">Putative AraC family transcriptional regulator</fullName>
    </submittedName>
</protein>
<keyword evidence="2" id="KW-0238">DNA-binding</keyword>
<dbReference type="Pfam" id="PF12833">
    <property type="entry name" value="HTH_18"/>
    <property type="match status" value="1"/>
</dbReference>
<keyword evidence="1" id="KW-0805">Transcription regulation</keyword>
<dbReference type="Pfam" id="PF12625">
    <property type="entry name" value="Arabinose_bd"/>
    <property type="match status" value="1"/>
</dbReference>
<dbReference type="HOGENOM" id="CLU_047522_1_2_11"/>
<evidence type="ECO:0000313" key="6">
    <source>
        <dbReference type="Proteomes" id="UP000002212"/>
    </source>
</evidence>
<evidence type="ECO:0000259" key="4">
    <source>
        <dbReference type="PROSITE" id="PS01124"/>
    </source>
</evidence>
<dbReference type="PROSITE" id="PS01124">
    <property type="entry name" value="HTH_ARAC_FAMILY_2"/>
    <property type="match status" value="1"/>
</dbReference>
<organism evidence="5 6">
    <name type="scientific">Rhodococcus opacus (strain B4)</name>
    <dbReference type="NCBI Taxonomy" id="632772"/>
    <lineage>
        <taxon>Bacteria</taxon>
        <taxon>Bacillati</taxon>
        <taxon>Actinomycetota</taxon>
        <taxon>Actinomycetes</taxon>
        <taxon>Mycobacteriales</taxon>
        <taxon>Nocardiaceae</taxon>
        <taxon>Rhodococcus</taxon>
    </lineage>
</organism>
<dbReference type="PANTHER" id="PTHR47894">
    <property type="entry name" value="HTH-TYPE TRANSCRIPTIONAL REGULATOR GADX"/>
    <property type="match status" value="1"/>
</dbReference>
<dbReference type="SMART" id="SM00342">
    <property type="entry name" value="HTH_ARAC"/>
    <property type="match status" value="1"/>
</dbReference>